<dbReference type="OMA" id="QYANHLQ"/>
<keyword evidence="1" id="KW-0732">Signal</keyword>
<evidence type="ECO:0000313" key="3">
    <source>
        <dbReference type="EMBL" id="VDM97511.1"/>
    </source>
</evidence>
<keyword evidence="4" id="KW-1185">Reference proteome</keyword>
<dbReference type="PANTHER" id="PTHR37442:SF2">
    <property type="entry name" value="CHONDROITIN PROTEOGLYCAN 4"/>
    <property type="match status" value="1"/>
</dbReference>
<dbReference type="InterPro" id="IPR029153">
    <property type="entry name" value="CPG4"/>
</dbReference>
<name>A0A0N5CNT4_THECL</name>
<dbReference type="STRING" id="103827.A0A0N5CNT4"/>
<proteinExistence type="predicted"/>
<evidence type="ECO:0000313" key="4">
    <source>
        <dbReference type="Proteomes" id="UP000276776"/>
    </source>
</evidence>
<dbReference type="EMBL" id="UYYF01000290">
    <property type="protein sequence ID" value="VDM97511.1"/>
    <property type="molecule type" value="Genomic_DNA"/>
</dbReference>
<sequence length="281" mass="32396">MQTLGCMKPILLAVRAALVSGNHFERFINICERIRGALKCIRHIPGKCSQESGTRFLIANFQYFCEDNYPVIAVITVYKHMSECLDIYSSVVQRECQWRCQETRQVLSWFLYGYMRSTVLATISEETVPSKLNADYFRRISGDTCRMVMCYMTCLREKYNVKCNGIGGSMFVEAIFRPLIALHRSWPYSPIANSMGLIMPPECNFLTRLESLNEFRLVKTTDAPIQLLKSVISPLDDDDFASYLTRTPPTTENDESKIHTEETEEAIENFKSLDRLQRMKP</sequence>
<dbReference type="InterPro" id="IPR053123">
    <property type="entry name" value="CPG4-like"/>
</dbReference>
<evidence type="ECO:0000256" key="1">
    <source>
        <dbReference type="SAM" id="SignalP"/>
    </source>
</evidence>
<dbReference type="WBParaSite" id="TCLT_0000185601-mRNA-1">
    <property type="protein sequence ID" value="TCLT_0000185601-mRNA-1"/>
    <property type="gene ID" value="TCLT_0000185601"/>
</dbReference>
<dbReference type="Proteomes" id="UP000276776">
    <property type="component" value="Unassembled WGS sequence"/>
</dbReference>
<evidence type="ECO:0000313" key="5">
    <source>
        <dbReference type="WBParaSite" id="TCLT_0000185601-mRNA-1"/>
    </source>
</evidence>
<accession>A0A0N5CNT4</accession>
<feature type="chain" id="PRO_5043126250" evidence="1">
    <location>
        <begin position="22"/>
        <end position="281"/>
    </location>
</feature>
<dbReference type="PANTHER" id="PTHR37442">
    <property type="entry name" value="F18A1.7 PROTEIN-RELATED"/>
    <property type="match status" value="1"/>
</dbReference>
<protein>
    <submittedName>
        <fullName evidence="5">CPG4 domain-containing protein</fullName>
    </submittedName>
</protein>
<reference evidence="5" key="1">
    <citation type="submission" date="2017-02" db="UniProtKB">
        <authorList>
            <consortium name="WormBaseParasite"/>
        </authorList>
    </citation>
    <scope>IDENTIFICATION</scope>
</reference>
<feature type="signal peptide" evidence="1">
    <location>
        <begin position="1"/>
        <end position="21"/>
    </location>
</feature>
<dbReference type="AlphaFoldDB" id="A0A0N5CNT4"/>
<dbReference type="OrthoDB" id="5854862at2759"/>
<gene>
    <name evidence="3" type="ORF">TCLT_LOCUS1857</name>
</gene>
<feature type="domain" description="Chondroitin proteoglycan 4" evidence="2">
    <location>
        <begin position="5"/>
        <end position="101"/>
    </location>
</feature>
<reference evidence="3 4" key="2">
    <citation type="submission" date="2018-11" db="EMBL/GenBank/DDBJ databases">
        <authorList>
            <consortium name="Pathogen Informatics"/>
        </authorList>
    </citation>
    <scope>NUCLEOTIDE SEQUENCE [LARGE SCALE GENOMIC DNA]</scope>
</reference>
<organism evidence="5">
    <name type="scientific">Thelazia callipaeda</name>
    <name type="common">Oriental eyeworm</name>
    <name type="synonym">Parasitic nematode</name>
    <dbReference type="NCBI Taxonomy" id="103827"/>
    <lineage>
        <taxon>Eukaryota</taxon>
        <taxon>Metazoa</taxon>
        <taxon>Ecdysozoa</taxon>
        <taxon>Nematoda</taxon>
        <taxon>Chromadorea</taxon>
        <taxon>Rhabditida</taxon>
        <taxon>Spirurina</taxon>
        <taxon>Spiruromorpha</taxon>
        <taxon>Thelazioidea</taxon>
        <taxon>Thelaziidae</taxon>
        <taxon>Thelazia</taxon>
    </lineage>
</organism>
<evidence type="ECO:0000259" key="2">
    <source>
        <dbReference type="Pfam" id="PF15481"/>
    </source>
</evidence>
<dbReference type="Pfam" id="PF15481">
    <property type="entry name" value="CPG4"/>
    <property type="match status" value="1"/>
</dbReference>